<keyword evidence="1" id="KW-0812">Transmembrane</keyword>
<protein>
    <submittedName>
        <fullName evidence="2">Uncharacterized protein</fullName>
    </submittedName>
</protein>
<evidence type="ECO:0000313" key="2">
    <source>
        <dbReference type="EMBL" id="UYV80942.1"/>
    </source>
</evidence>
<evidence type="ECO:0000256" key="1">
    <source>
        <dbReference type="SAM" id="Phobius"/>
    </source>
</evidence>
<feature type="transmembrane region" description="Helical" evidence="1">
    <location>
        <begin position="278"/>
        <end position="300"/>
    </location>
</feature>
<gene>
    <name evidence="2" type="ORF">LAZ67_19002234</name>
</gene>
<proteinExistence type="predicted"/>
<keyword evidence="1" id="KW-0472">Membrane</keyword>
<organism evidence="2 3">
    <name type="scientific">Cordylochernes scorpioides</name>
    <dbReference type="NCBI Taxonomy" id="51811"/>
    <lineage>
        <taxon>Eukaryota</taxon>
        <taxon>Metazoa</taxon>
        <taxon>Ecdysozoa</taxon>
        <taxon>Arthropoda</taxon>
        <taxon>Chelicerata</taxon>
        <taxon>Arachnida</taxon>
        <taxon>Pseudoscorpiones</taxon>
        <taxon>Cheliferoidea</taxon>
        <taxon>Chernetidae</taxon>
        <taxon>Cordylochernes</taxon>
    </lineage>
</organism>
<keyword evidence="3" id="KW-1185">Reference proteome</keyword>
<sequence>MYRLHRKMSEEWREVIHWSSDLMTTSATTVERGLPMGEPLVCLKNWVSNVKVDMPRHMEVSSTTVSATGRLWEVMIRPGNPQNFSSLEETKRYRLNFMQDGGFVLAMPYSLGYNGATLGNRSDTVVSTFLAWLERGYSRREVLTIPLINQTRGKSRYTFPVPKREKYLNDPLFESTLTPDLEEFILRQAEENAAQPGYTSPIVTTQDFNPGEWKEGVCALGHLIRLMAINLGSSLQFVYVYLYAVVGCCSFLDSYCTYKVLRLIPVPFLGYNDFHDCFNLVLLGLVLVSLEIFTCLLKYINCQLSTLMLAGIVPTLQLDICKIADSIPTACWFLTTKPQDPNLH</sequence>
<evidence type="ECO:0000313" key="3">
    <source>
        <dbReference type="Proteomes" id="UP001235939"/>
    </source>
</evidence>
<accession>A0ABY6LL88</accession>
<name>A0ABY6LL88_9ARAC</name>
<reference evidence="2 3" key="1">
    <citation type="submission" date="2022-01" db="EMBL/GenBank/DDBJ databases">
        <title>A chromosomal length assembly of Cordylochernes scorpioides.</title>
        <authorList>
            <person name="Zeh D."/>
            <person name="Zeh J."/>
        </authorList>
    </citation>
    <scope>NUCLEOTIDE SEQUENCE [LARGE SCALE GENOMIC DNA]</scope>
    <source>
        <strain evidence="2">IN4F17</strain>
        <tissue evidence="2">Whole Body</tissue>
    </source>
</reference>
<dbReference type="Proteomes" id="UP001235939">
    <property type="component" value="Chromosome 19"/>
</dbReference>
<keyword evidence="1" id="KW-1133">Transmembrane helix</keyword>
<dbReference type="EMBL" id="CP092881">
    <property type="protein sequence ID" value="UYV80942.1"/>
    <property type="molecule type" value="Genomic_DNA"/>
</dbReference>